<dbReference type="AlphaFoldDB" id="A0A0F9WIT8"/>
<comment type="caution">
    <text evidence="1">The sequence shown here is derived from an EMBL/GenBank/DDBJ whole genome shotgun (WGS) entry which is preliminary data.</text>
</comment>
<protein>
    <submittedName>
        <fullName evidence="1">Uncharacterized protein</fullName>
    </submittedName>
</protein>
<dbReference type="EMBL" id="LAZR01000265">
    <property type="protein sequence ID" value="KKN78333.1"/>
    <property type="molecule type" value="Genomic_DNA"/>
</dbReference>
<accession>A0A0F9WIT8</accession>
<reference evidence="1" key="1">
    <citation type="journal article" date="2015" name="Nature">
        <title>Complex archaea that bridge the gap between prokaryotes and eukaryotes.</title>
        <authorList>
            <person name="Spang A."/>
            <person name="Saw J.H."/>
            <person name="Jorgensen S.L."/>
            <person name="Zaremba-Niedzwiedzka K."/>
            <person name="Martijn J."/>
            <person name="Lind A.E."/>
            <person name="van Eijk R."/>
            <person name="Schleper C."/>
            <person name="Guy L."/>
            <person name="Ettema T.J."/>
        </authorList>
    </citation>
    <scope>NUCLEOTIDE SEQUENCE</scope>
</reference>
<sequence>MKKKCDVCHGKFKKSKMLKLESVEMISPGCLFTRRVKETWRCNTCKSIYKMAKK</sequence>
<name>A0A0F9WIT8_9ZZZZ</name>
<gene>
    <name evidence="1" type="ORF">LCGC14_0351920</name>
</gene>
<organism evidence="1">
    <name type="scientific">marine sediment metagenome</name>
    <dbReference type="NCBI Taxonomy" id="412755"/>
    <lineage>
        <taxon>unclassified sequences</taxon>
        <taxon>metagenomes</taxon>
        <taxon>ecological metagenomes</taxon>
    </lineage>
</organism>
<evidence type="ECO:0000313" key="1">
    <source>
        <dbReference type="EMBL" id="KKN78333.1"/>
    </source>
</evidence>
<proteinExistence type="predicted"/>